<comment type="caution">
    <text evidence="2">The sequence shown here is derived from an EMBL/GenBank/DDBJ whole genome shotgun (WGS) entry which is preliminary data.</text>
</comment>
<evidence type="ECO:0000256" key="1">
    <source>
        <dbReference type="SAM" id="Phobius"/>
    </source>
</evidence>
<dbReference type="Proteomes" id="UP001501637">
    <property type="component" value="Unassembled WGS sequence"/>
</dbReference>
<dbReference type="EMBL" id="BAAAUG010000187">
    <property type="protein sequence ID" value="GAA3145403.1"/>
    <property type="molecule type" value="Genomic_DNA"/>
</dbReference>
<evidence type="ECO:0000313" key="2">
    <source>
        <dbReference type="EMBL" id="GAA3145403.1"/>
    </source>
</evidence>
<sequence length="73" mass="8012">MKYDILQILGAVLMCFSAQALIRLLIDHDNTGLLGWLPDGFALLLIAYVMTVTVGVLLTGWGHTRAKALGRRD</sequence>
<keyword evidence="3" id="KW-1185">Reference proteome</keyword>
<reference evidence="3" key="1">
    <citation type="journal article" date="2019" name="Int. J. Syst. Evol. Microbiol.">
        <title>The Global Catalogue of Microorganisms (GCM) 10K type strain sequencing project: providing services to taxonomists for standard genome sequencing and annotation.</title>
        <authorList>
            <consortium name="The Broad Institute Genomics Platform"/>
            <consortium name="The Broad Institute Genome Sequencing Center for Infectious Disease"/>
            <person name="Wu L."/>
            <person name="Ma J."/>
        </authorList>
    </citation>
    <scope>NUCLEOTIDE SEQUENCE [LARGE SCALE GENOMIC DNA]</scope>
    <source>
        <strain evidence="3">JCM 9092</strain>
    </source>
</reference>
<organism evidence="2 3">
    <name type="scientific">Streptomyces rectiviolaceus</name>
    <dbReference type="NCBI Taxonomy" id="332591"/>
    <lineage>
        <taxon>Bacteria</taxon>
        <taxon>Bacillati</taxon>
        <taxon>Actinomycetota</taxon>
        <taxon>Actinomycetes</taxon>
        <taxon>Kitasatosporales</taxon>
        <taxon>Streptomycetaceae</taxon>
        <taxon>Streptomyces</taxon>
    </lineage>
</organism>
<proteinExistence type="predicted"/>
<keyword evidence="1" id="KW-0812">Transmembrane</keyword>
<name>A0ABP6NEC4_9ACTN</name>
<protein>
    <recommendedName>
        <fullName evidence="4">Integral membrane protein</fullName>
    </recommendedName>
</protein>
<keyword evidence="1" id="KW-0472">Membrane</keyword>
<accession>A0ABP6NEC4</accession>
<evidence type="ECO:0008006" key="4">
    <source>
        <dbReference type="Google" id="ProtNLM"/>
    </source>
</evidence>
<dbReference type="RefSeq" id="WP_344529217.1">
    <property type="nucleotide sequence ID" value="NZ_BAAAUG010000187.1"/>
</dbReference>
<evidence type="ECO:0000313" key="3">
    <source>
        <dbReference type="Proteomes" id="UP001501637"/>
    </source>
</evidence>
<gene>
    <name evidence="2" type="ORF">GCM10010449_75780</name>
</gene>
<feature type="transmembrane region" description="Helical" evidence="1">
    <location>
        <begin position="40"/>
        <end position="62"/>
    </location>
</feature>
<keyword evidence="1" id="KW-1133">Transmembrane helix</keyword>